<evidence type="ECO:0000259" key="4">
    <source>
        <dbReference type="Pfam" id="PF26558"/>
    </source>
</evidence>
<keyword evidence="2" id="KW-0057">Aromatic amino acid biosynthesis</keyword>
<dbReference type="GO" id="GO:0009073">
    <property type="term" value="P:aromatic amino acid family biosynthetic process"/>
    <property type="evidence" value="ECO:0007669"/>
    <property type="project" value="UniProtKB-KW"/>
</dbReference>
<dbReference type="PATRIC" id="fig|1298851.3.peg.1137"/>
<keyword evidence="6" id="KW-1185">Reference proteome</keyword>
<proteinExistence type="inferred from homology"/>
<sequence>MKLFWVKVIPWNKKAVTAALEAGADAVMVEDQYTEKVRELGLVKIVSNQGDLIPEKDVFLVEISSKEDEKRALELSKKGIVVVDAKDWKIIPLENLVAQSDNIVAVVRNKEEAEAAIGVLEKGTLGVLLDSQDPATIKEVGATVKRKPQKLHLVEADILEIKPAGMGYRCCIDTTELMDIGEGMLVGDKSDFLFLVHSESIENPYVSPRPFRVNAGGVHAYTLCPNNKTKYLCEIASGDTVLVVDKEGKAREAVVGRNKTEVRPLLLVKARYQDKTGTLILQNAETIRLTNPNGEPVSVVKIKKGDKVLVYCTEAGRHFGVQVKEKIKEL</sequence>
<evidence type="ECO:0000313" key="5">
    <source>
        <dbReference type="EMBL" id="BAT71875.1"/>
    </source>
</evidence>
<dbReference type="GO" id="GO:0008652">
    <property type="term" value="P:amino acid biosynthetic process"/>
    <property type="evidence" value="ECO:0007669"/>
    <property type="project" value="UniProtKB-KW"/>
</dbReference>
<dbReference type="InterPro" id="IPR030960">
    <property type="entry name" value="DHQS/DOIS_N"/>
</dbReference>
<dbReference type="KEGG" id="ttk:TST_1081"/>
<dbReference type="HAMAP" id="MF_01244">
    <property type="entry name" value="Arch_DHQ_synthase"/>
    <property type="match status" value="1"/>
</dbReference>
<dbReference type="InterPro" id="IPR002812">
    <property type="entry name" value="DHQS"/>
</dbReference>
<dbReference type="PIRSF" id="PIRSF006655">
    <property type="entry name" value="DHQ_synth"/>
    <property type="match status" value="1"/>
</dbReference>
<feature type="domain" description="3-dehydroquinate synthase N-terminal" evidence="3">
    <location>
        <begin position="1"/>
        <end position="142"/>
    </location>
</feature>
<keyword evidence="5" id="KW-0560">Oxidoreductase</keyword>
<dbReference type="PANTHER" id="PTHR33563:SF1">
    <property type="entry name" value="3-DEHYDROQUINATE SYNTHASE"/>
    <property type="match status" value="1"/>
</dbReference>
<evidence type="ECO:0000256" key="1">
    <source>
        <dbReference type="ARBA" id="ARBA00022605"/>
    </source>
</evidence>
<dbReference type="PANTHER" id="PTHR33563">
    <property type="match status" value="1"/>
</dbReference>
<protein>
    <submittedName>
        <fullName evidence="5">Dehydroquinate synthase II</fullName>
        <ecNumber evidence="5">1.4.1.-</ecNumber>
    </submittedName>
</protein>
<keyword evidence="1" id="KW-0028">Amino-acid biosynthesis</keyword>
<dbReference type="GO" id="GO:0016491">
    <property type="term" value="F:oxidoreductase activity"/>
    <property type="evidence" value="ECO:0007669"/>
    <property type="project" value="UniProtKB-KW"/>
</dbReference>
<feature type="domain" description="3-dehydroquinate synthase C-terminal" evidence="4">
    <location>
        <begin position="156"/>
        <end position="329"/>
    </location>
</feature>
<dbReference type="AlphaFoldDB" id="A0A0S3QU78"/>
<dbReference type="EMBL" id="AP013035">
    <property type="protein sequence ID" value="BAT71875.1"/>
    <property type="molecule type" value="Genomic_DNA"/>
</dbReference>
<reference evidence="6" key="1">
    <citation type="journal article" date="2018" name="Science">
        <title>A primordial and reversible TCA cycle in a facultatively chemolithoautotrophic thermophile.</title>
        <authorList>
            <person name="Nunoura T."/>
            <person name="Chikaraishi Y."/>
            <person name="Izaki R."/>
            <person name="Suwa T."/>
            <person name="Sato T."/>
            <person name="Harada T."/>
            <person name="Mori K."/>
            <person name="Kato Y."/>
            <person name="Miyazaki M."/>
            <person name="Shimamura S."/>
            <person name="Yanagawa K."/>
            <person name="Shuto A."/>
            <person name="Ohkouchi N."/>
            <person name="Fujita N."/>
            <person name="Takaki Y."/>
            <person name="Atomi H."/>
            <person name="Takai K."/>
        </authorList>
    </citation>
    <scope>NUCLEOTIDE SEQUENCE [LARGE SCALE GENOMIC DNA]</scope>
    <source>
        <strain evidence="6">DSM 17441 / JCM 13301 / NBRC 103674 / ABI70S6</strain>
    </source>
</reference>
<dbReference type="OrthoDB" id="2043123at2"/>
<dbReference type="NCBIfam" id="NF002627">
    <property type="entry name" value="PRK02290.1-5"/>
    <property type="match status" value="1"/>
</dbReference>
<evidence type="ECO:0000256" key="2">
    <source>
        <dbReference type="ARBA" id="ARBA00023141"/>
    </source>
</evidence>
<gene>
    <name evidence="5" type="ORF">TST_1081</name>
</gene>
<dbReference type="Pfam" id="PF01959">
    <property type="entry name" value="DHQS"/>
    <property type="match status" value="1"/>
</dbReference>
<dbReference type="InterPro" id="IPR056179">
    <property type="entry name" value="DHQS_C"/>
</dbReference>
<organism evidence="5 6">
    <name type="scientific">Thermosulfidibacter takaii (strain DSM 17441 / JCM 13301 / NBRC 103674 / ABI70S6)</name>
    <dbReference type="NCBI Taxonomy" id="1298851"/>
    <lineage>
        <taxon>Bacteria</taxon>
        <taxon>Pseudomonadati</taxon>
        <taxon>Thermosulfidibacterota</taxon>
        <taxon>Thermosulfidibacteria</taxon>
        <taxon>Thermosulfidibacterales</taxon>
        <taxon>Thermosulfidibacteraceae</taxon>
    </lineage>
</organism>
<evidence type="ECO:0000259" key="3">
    <source>
        <dbReference type="Pfam" id="PF01959"/>
    </source>
</evidence>
<dbReference type="Proteomes" id="UP000063234">
    <property type="component" value="Chromosome"/>
</dbReference>
<accession>A0A0S3QU78</accession>
<dbReference type="Pfam" id="PF26558">
    <property type="entry name" value="DHQS_2nd"/>
    <property type="match status" value="1"/>
</dbReference>
<evidence type="ECO:0000313" key="6">
    <source>
        <dbReference type="Proteomes" id="UP000063234"/>
    </source>
</evidence>
<dbReference type="GO" id="GO:0003856">
    <property type="term" value="F:3-dehydroquinate synthase activity"/>
    <property type="evidence" value="ECO:0007669"/>
    <property type="project" value="InterPro"/>
</dbReference>
<dbReference type="STRING" id="1298851.TST_1081"/>
<dbReference type="EC" id="1.4.1.-" evidence="5"/>
<dbReference type="RefSeq" id="WP_068549867.1">
    <property type="nucleotide sequence ID" value="NZ_AP013035.1"/>
</dbReference>
<name>A0A0S3QU78_THET7</name>